<keyword evidence="1" id="KW-0472">Membrane</keyword>
<evidence type="ECO:0000313" key="3">
    <source>
        <dbReference type="Proteomes" id="UP001595807"/>
    </source>
</evidence>
<sequence length="96" mass="10706">MSAQLNRQHRTDDFYDYQETYEPNYTEYTGLSPQAIKLQEVLFFTKISLFGVLTVLTSFVFLVTGLPALIALPVAAIVALGATLGIFKLIDLFKQG</sequence>
<dbReference type="EMBL" id="JBHRZV010000051">
    <property type="protein sequence ID" value="MFC3928717.1"/>
    <property type="molecule type" value="Genomic_DNA"/>
</dbReference>
<comment type="caution">
    <text evidence="2">The sequence shown here is derived from an EMBL/GenBank/DDBJ whole genome shotgun (WGS) entry which is preliminary data.</text>
</comment>
<dbReference type="RefSeq" id="WP_380427530.1">
    <property type="nucleotide sequence ID" value="NZ_JBHRZV010000051.1"/>
</dbReference>
<proteinExistence type="predicted"/>
<gene>
    <name evidence="2" type="ORF">ACFORF_09115</name>
</gene>
<reference evidence="3" key="1">
    <citation type="journal article" date="2019" name="Int. J. Syst. Evol. Microbiol.">
        <title>The Global Catalogue of Microorganisms (GCM) 10K type strain sequencing project: providing services to taxonomists for standard genome sequencing and annotation.</title>
        <authorList>
            <consortium name="The Broad Institute Genomics Platform"/>
            <consortium name="The Broad Institute Genome Sequencing Center for Infectious Disease"/>
            <person name="Wu L."/>
            <person name="Ma J."/>
        </authorList>
    </citation>
    <scope>NUCLEOTIDE SEQUENCE [LARGE SCALE GENOMIC DNA]</scope>
    <source>
        <strain evidence="3">CCUG 67170</strain>
    </source>
</reference>
<protein>
    <submittedName>
        <fullName evidence="2">DUF3270 family protein</fullName>
    </submittedName>
</protein>
<dbReference type="InterPro" id="IPR021688">
    <property type="entry name" value="DUF3270"/>
</dbReference>
<keyword evidence="1" id="KW-1133">Transmembrane helix</keyword>
<keyword evidence="3" id="KW-1185">Reference proteome</keyword>
<keyword evidence="1" id="KW-0812">Transmembrane</keyword>
<dbReference type="Proteomes" id="UP001595807">
    <property type="component" value="Unassembled WGS sequence"/>
</dbReference>
<accession>A0ABV8CXK2</accession>
<evidence type="ECO:0000256" key="1">
    <source>
        <dbReference type="SAM" id="Phobius"/>
    </source>
</evidence>
<feature type="transmembrane region" description="Helical" evidence="1">
    <location>
        <begin position="41"/>
        <end position="62"/>
    </location>
</feature>
<evidence type="ECO:0000313" key="2">
    <source>
        <dbReference type="EMBL" id="MFC3928717.1"/>
    </source>
</evidence>
<dbReference type="Pfam" id="PF11674">
    <property type="entry name" value="DUF3270"/>
    <property type="match status" value="1"/>
</dbReference>
<name>A0ABV8CXK2_9STRE</name>
<feature type="transmembrane region" description="Helical" evidence="1">
    <location>
        <begin position="68"/>
        <end position="90"/>
    </location>
</feature>
<organism evidence="2 3">
    <name type="scientific">Streptococcus caprae</name>
    <dbReference type="NCBI Taxonomy" id="1640501"/>
    <lineage>
        <taxon>Bacteria</taxon>
        <taxon>Bacillati</taxon>
        <taxon>Bacillota</taxon>
        <taxon>Bacilli</taxon>
        <taxon>Lactobacillales</taxon>
        <taxon>Streptococcaceae</taxon>
        <taxon>Streptococcus</taxon>
    </lineage>
</organism>